<proteinExistence type="predicted"/>
<feature type="transmembrane region" description="Helical" evidence="1">
    <location>
        <begin position="85"/>
        <end position="107"/>
    </location>
</feature>
<feature type="transmembrane region" description="Helical" evidence="1">
    <location>
        <begin position="170"/>
        <end position="201"/>
    </location>
</feature>
<sequence>MGALFLSLSLSLSPLSSLPVHSLSLSYCLTLHFFLSLFPHCHSLISHSFPFLSLFSIYSYPTFILFSLSIHFLSLPYFLNPIPSTYLSLSLSSLFPFSLLLYHFLLLPFSDLHSLFPHPLQAFLPPSLSLSLSVSLYHVSLSHFLSTSLFPVLNSLSPFNSLSLSLRSTLSFTLVFLIAFLLSHSISFHSLFLSLVLSLFYRCV</sequence>
<comment type="caution">
    <text evidence="3">The sequence shown here is derived from an EMBL/GenBank/DDBJ whole genome shotgun (WGS) entry which is preliminary data.</text>
</comment>
<keyword evidence="1" id="KW-1133">Transmembrane helix</keyword>
<accession>A0A812EKU9</accession>
<dbReference type="EMBL" id="CAHIKZ030005415">
    <property type="protein sequence ID" value="CAE1324560.1"/>
    <property type="molecule type" value="Genomic_DNA"/>
</dbReference>
<gene>
    <name evidence="3" type="ORF">SPHA_74291</name>
</gene>
<feature type="chain" id="PRO_5032337715" evidence="2">
    <location>
        <begin position="18"/>
        <end position="204"/>
    </location>
</feature>
<organism evidence="3 4">
    <name type="scientific">Acanthosepion pharaonis</name>
    <name type="common">Pharaoh cuttlefish</name>
    <name type="synonym">Sepia pharaonis</name>
    <dbReference type="NCBI Taxonomy" id="158019"/>
    <lineage>
        <taxon>Eukaryota</taxon>
        <taxon>Metazoa</taxon>
        <taxon>Spiralia</taxon>
        <taxon>Lophotrochozoa</taxon>
        <taxon>Mollusca</taxon>
        <taxon>Cephalopoda</taxon>
        <taxon>Coleoidea</taxon>
        <taxon>Decapodiformes</taxon>
        <taxon>Sepiida</taxon>
        <taxon>Sepiina</taxon>
        <taxon>Sepiidae</taxon>
        <taxon>Acanthosepion</taxon>
    </lineage>
</organism>
<keyword evidence="1" id="KW-0812">Transmembrane</keyword>
<protein>
    <submittedName>
        <fullName evidence="3">Uncharacterized protein</fullName>
    </submittedName>
</protein>
<reference evidence="3" key="1">
    <citation type="submission" date="2021-01" db="EMBL/GenBank/DDBJ databases">
        <authorList>
            <person name="Li R."/>
            <person name="Bekaert M."/>
        </authorList>
    </citation>
    <scope>NUCLEOTIDE SEQUENCE</scope>
    <source>
        <strain evidence="3">Farmed</strain>
    </source>
</reference>
<evidence type="ECO:0000256" key="1">
    <source>
        <dbReference type="SAM" id="Phobius"/>
    </source>
</evidence>
<keyword evidence="2" id="KW-0732">Signal</keyword>
<feature type="transmembrane region" description="Helical" evidence="1">
    <location>
        <begin position="57"/>
        <end position="79"/>
    </location>
</feature>
<dbReference type="AlphaFoldDB" id="A0A812EKU9"/>
<evidence type="ECO:0000313" key="3">
    <source>
        <dbReference type="EMBL" id="CAE1324560.1"/>
    </source>
</evidence>
<keyword evidence="4" id="KW-1185">Reference proteome</keyword>
<feature type="signal peptide" evidence="2">
    <location>
        <begin position="1"/>
        <end position="17"/>
    </location>
</feature>
<keyword evidence="1" id="KW-0472">Membrane</keyword>
<evidence type="ECO:0000256" key="2">
    <source>
        <dbReference type="SAM" id="SignalP"/>
    </source>
</evidence>
<dbReference type="Proteomes" id="UP000597762">
    <property type="component" value="Unassembled WGS sequence"/>
</dbReference>
<name>A0A812EKU9_ACAPH</name>
<evidence type="ECO:0000313" key="4">
    <source>
        <dbReference type="Proteomes" id="UP000597762"/>
    </source>
</evidence>